<dbReference type="Gene3D" id="1.25.40.10">
    <property type="entry name" value="Tetratricopeptide repeat domain"/>
    <property type="match status" value="1"/>
</dbReference>
<dbReference type="Pfam" id="PF12770">
    <property type="entry name" value="CHAT"/>
    <property type="match status" value="1"/>
</dbReference>
<dbReference type="Proteomes" id="UP000032066">
    <property type="component" value="Unassembled WGS sequence"/>
</dbReference>
<dbReference type="STRING" id="2064.TR51_11210"/>
<dbReference type="PANTHER" id="PTHR10098">
    <property type="entry name" value="RAPSYN-RELATED"/>
    <property type="match status" value="1"/>
</dbReference>
<comment type="caution">
    <text evidence="2">The sequence shown here is derived from an EMBL/GenBank/DDBJ whole genome shotgun (WGS) entry which is preliminary data.</text>
</comment>
<evidence type="ECO:0000259" key="1">
    <source>
        <dbReference type="Pfam" id="PF12770"/>
    </source>
</evidence>
<dbReference type="AlphaFoldDB" id="A0A0D0PQE7"/>
<keyword evidence="3" id="KW-1185">Reference proteome</keyword>
<dbReference type="OrthoDB" id="4331905at2"/>
<gene>
    <name evidence="2" type="ORF">TR51_11210</name>
</gene>
<accession>A0A0D0PQE7</accession>
<dbReference type="RefSeq" id="WP_043910532.1">
    <property type="nucleotide sequence ID" value="NZ_JXZB01000002.1"/>
</dbReference>
<evidence type="ECO:0000313" key="2">
    <source>
        <dbReference type="EMBL" id="KIQ64734.1"/>
    </source>
</evidence>
<dbReference type="SUPFAM" id="SSF48452">
    <property type="entry name" value="TPR-like"/>
    <property type="match status" value="1"/>
</dbReference>
<dbReference type="PANTHER" id="PTHR10098:SF108">
    <property type="entry name" value="TETRATRICOPEPTIDE REPEAT PROTEIN 28"/>
    <property type="match status" value="1"/>
</dbReference>
<dbReference type="EMBL" id="JXZB01000002">
    <property type="protein sequence ID" value="KIQ64734.1"/>
    <property type="molecule type" value="Genomic_DNA"/>
</dbReference>
<sequence>MSGDTGPGGGEPSTAYQDFLSRTPGTDLAVVHLGADAVHHVFFTEPMCLVPSAYVEELAVGVSTSWGMLMTAAWDGMEAMQRLGGVGPALSAQLLVALGGNPLRAGVSPRRHVHLALLATEGFEEHGSPLQQGRAYLELGVALGALRRVSDAMTALERARALLERAGDDHGLRAVHARTAGLMTRLGLPEQALLRAEEGMRIGARLEPKPSRGQTFVTGYLHHQRVQALTDLGLLDDADRALEDWRADAGSDRDVHDLLRSTAELRDSQGRPTEALACYVQAVDARFARPTADSLAGRSFFLERSAHLVGRAVGAALQAHRPDLAVGVLAAVGRGGRGPLHPGAAAQHELRHRVGQLTRSATAAVVAGDRAELDHQENRARELLETWQSQAGGQQGAQPARTVAELAEALPRAVRAGELALWYGRSDQGDGMVLAVRDGAVFRRSIALPAAELERLAALARDECLRRSGTEGLDRLGAAVLDPVADLLAGVGRVFVTAQGVLEEFPFHAAPFRGEPLVVSAEVRSLPSLAHLLRRGPGTAPQRAGGAVVGAVRSPRYELLPDLPAVHAEADAVRAVFPGTTVLHGDEATAAAVLGSFATADLLHLAGHAAFGAREPNLARILLADRPLFAFEIACAPRVPRLVNISGCRAGAEHRTLGGEGEGLPSAFLAAGAEVVVAPLWPVRDDAALLFNRLLYPELARSGGDLAQAARNAQLAVRKYPDYSHPGFWGGFTVQGAL</sequence>
<feature type="domain" description="CHAT" evidence="1">
    <location>
        <begin position="474"/>
        <end position="736"/>
    </location>
</feature>
<organism evidence="2 3">
    <name type="scientific">Kitasatospora griseola</name>
    <name type="common">Streptomyces griseolosporeus</name>
    <dbReference type="NCBI Taxonomy" id="2064"/>
    <lineage>
        <taxon>Bacteria</taxon>
        <taxon>Bacillati</taxon>
        <taxon>Actinomycetota</taxon>
        <taxon>Actinomycetes</taxon>
        <taxon>Kitasatosporales</taxon>
        <taxon>Streptomycetaceae</taxon>
        <taxon>Kitasatospora</taxon>
    </lineage>
</organism>
<evidence type="ECO:0000313" key="3">
    <source>
        <dbReference type="Proteomes" id="UP000032066"/>
    </source>
</evidence>
<name>A0A0D0PQE7_KITGR</name>
<reference evidence="2 3" key="1">
    <citation type="submission" date="2015-02" db="EMBL/GenBank/DDBJ databases">
        <title>Draft genome sequence of Kitasatospora griseola MF730-N6, a bafilomycin, terpentecin and satosporin producer.</title>
        <authorList>
            <person name="Arens J.C."/>
            <person name="Haltli B."/>
            <person name="Kerr R.G."/>
        </authorList>
    </citation>
    <scope>NUCLEOTIDE SEQUENCE [LARGE SCALE GENOMIC DNA]</scope>
    <source>
        <strain evidence="2 3">MF730-N6</strain>
    </source>
</reference>
<protein>
    <recommendedName>
        <fullName evidence="1">CHAT domain-containing protein</fullName>
    </recommendedName>
</protein>
<dbReference type="InterPro" id="IPR011990">
    <property type="entry name" value="TPR-like_helical_dom_sf"/>
</dbReference>
<dbReference type="PATRIC" id="fig|2064.6.peg.2404"/>
<dbReference type="InterPro" id="IPR024983">
    <property type="entry name" value="CHAT_dom"/>
</dbReference>
<proteinExistence type="predicted"/>